<evidence type="ECO:0000313" key="2">
    <source>
        <dbReference type="Proteomes" id="UP000821866"/>
    </source>
</evidence>
<dbReference type="EMBL" id="JABSTU010000011">
    <property type="protein sequence ID" value="KAH8009431.1"/>
    <property type="molecule type" value="Genomic_DNA"/>
</dbReference>
<evidence type="ECO:0000313" key="1">
    <source>
        <dbReference type="EMBL" id="KAH8009431.1"/>
    </source>
</evidence>
<organism evidence="1 2">
    <name type="scientific">Rhipicephalus microplus</name>
    <name type="common">Cattle tick</name>
    <name type="synonym">Boophilus microplus</name>
    <dbReference type="NCBI Taxonomy" id="6941"/>
    <lineage>
        <taxon>Eukaryota</taxon>
        <taxon>Metazoa</taxon>
        <taxon>Ecdysozoa</taxon>
        <taxon>Arthropoda</taxon>
        <taxon>Chelicerata</taxon>
        <taxon>Arachnida</taxon>
        <taxon>Acari</taxon>
        <taxon>Parasitiformes</taxon>
        <taxon>Ixodida</taxon>
        <taxon>Ixodoidea</taxon>
        <taxon>Ixodidae</taxon>
        <taxon>Rhipicephalinae</taxon>
        <taxon>Rhipicephalus</taxon>
        <taxon>Boophilus</taxon>
    </lineage>
</organism>
<dbReference type="AlphaFoldDB" id="A0A9J6D6H6"/>
<proteinExistence type="predicted"/>
<protein>
    <submittedName>
        <fullName evidence="1">Uncharacterized protein</fullName>
    </submittedName>
</protein>
<dbReference type="Proteomes" id="UP000821866">
    <property type="component" value="Chromosome 9"/>
</dbReference>
<comment type="caution">
    <text evidence="1">The sequence shown here is derived from an EMBL/GenBank/DDBJ whole genome shotgun (WGS) entry which is preliminary data.</text>
</comment>
<sequence>MVDGEEIRPEGSGERLGWCSVRKTKQADGVSKSVQKQLAKTQQVTAAASTTGIGPATATPAYYKNKCARQLRHLAKASRMPELPPDDFNINVRPRDGFNGAEYGIDRLFLLPA</sequence>
<name>A0A9J6D6H6_RHIMP</name>
<keyword evidence="2" id="KW-1185">Reference proteome</keyword>
<reference evidence="1" key="1">
    <citation type="journal article" date="2020" name="Cell">
        <title>Large-Scale Comparative Analyses of Tick Genomes Elucidate Their Genetic Diversity and Vector Capacities.</title>
        <authorList>
            <consortium name="Tick Genome and Microbiome Consortium (TIGMIC)"/>
            <person name="Jia N."/>
            <person name="Wang J."/>
            <person name="Shi W."/>
            <person name="Du L."/>
            <person name="Sun Y."/>
            <person name="Zhan W."/>
            <person name="Jiang J.F."/>
            <person name="Wang Q."/>
            <person name="Zhang B."/>
            <person name="Ji P."/>
            <person name="Bell-Sakyi L."/>
            <person name="Cui X.M."/>
            <person name="Yuan T.T."/>
            <person name="Jiang B.G."/>
            <person name="Yang W.F."/>
            <person name="Lam T.T."/>
            <person name="Chang Q.C."/>
            <person name="Ding S.J."/>
            <person name="Wang X.J."/>
            <person name="Zhu J.G."/>
            <person name="Ruan X.D."/>
            <person name="Zhao L."/>
            <person name="Wei J.T."/>
            <person name="Ye R.Z."/>
            <person name="Que T.C."/>
            <person name="Du C.H."/>
            <person name="Zhou Y.H."/>
            <person name="Cheng J.X."/>
            <person name="Dai P.F."/>
            <person name="Guo W.B."/>
            <person name="Han X.H."/>
            <person name="Huang E.J."/>
            <person name="Li L.F."/>
            <person name="Wei W."/>
            <person name="Gao Y.C."/>
            <person name="Liu J.Z."/>
            <person name="Shao H.Z."/>
            <person name="Wang X."/>
            <person name="Wang C.C."/>
            <person name="Yang T.C."/>
            <person name="Huo Q.B."/>
            <person name="Li W."/>
            <person name="Chen H.Y."/>
            <person name="Chen S.E."/>
            <person name="Zhou L.G."/>
            <person name="Ni X.B."/>
            <person name="Tian J.H."/>
            <person name="Sheng Y."/>
            <person name="Liu T."/>
            <person name="Pan Y.S."/>
            <person name="Xia L.Y."/>
            <person name="Li J."/>
            <person name="Zhao F."/>
            <person name="Cao W.C."/>
        </authorList>
    </citation>
    <scope>NUCLEOTIDE SEQUENCE</scope>
    <source>
        <strain evidence="1">Rmic-2018</strain>
    </source>
</reference>
<gene>
    <name evidence="1" type="ORF">HPB51_017416</name>
</gene>
<reference evidence="1" key="2">
    <citation type="submission" date="2021-09" db="EMBL/GenBank/DDBJ databases">
        <authorList>
            <person name="Jia N."/>
            <person name="Wang J."/>
            <person name="Shi W."/>
            <person name="Du L."/>
            <person name="Sun Y."/>
            <person name="Zhan W."/>
            <person name="Jiang J."/>
            <person name="Wang Q."/>
            <person name="Zhang B."/>
            <person name="Ji P."/>
            <person name="Sakyi L.B."/>
            <person name="Cui X."/>
            <person name="Yuan T."/>
            <person name="Jiang B."/>
            <person name="Yang W."/>
            <person name="Lam T.T.-Y."/>
            <person name="Chang Q."/>
            <person name="Ding S."/>
            <person name="Wang X."/>
            <person name="Zhu J."/>
            <person name="Ruan X."/>
            <person name="Zhao L."/>
            <person name="Wei J."/>
            <person name="Que T."/>
            <person name="Du C."/>
            <person name="Cheng J."/>
            <person name="Dai P."/>
            <person name="Han X."/>
            <person name="Huang E."/>
            <person name="Gao Y."/>
            <person name="Liu J."/>
            <person name="Shao H."/>
            <person name="Ye R."/>
            <person name="Li L."/>
            <person name="Wei W."/>
            <person name="Wang X."/>
            <person name="Wang C."/>
            <person name="Huo Q."/>
            <person name="Li W."/>
            <person name="Guo W."/>
            <person name="Chen H."/>
            <person name="Chen S."/>
            <person name="Zhou L."/>
            <person name="Zhou L."/>
            <person name="Ni X."/>
            <person name="Tian J."/>
            <person name="Zhou Y."/>
            <person name="Sheng Y."/>
            <person name="Liu T."/>
            <person name="Pan Y."/>
            <person name="Xia L."/>
            <person name="Li J."/>
            <person name="Zhao F."/>
            <person name="Cao W."/>
        </authorList>
    </citation>
    <scope>NUCLEOTIDE SEQUENCE</scope>
    <source>
        <strain evidence="1">Rmic-2018</strain>
        <tissue evidence="1">Larvae</tissue>
    </source>
</reference>
<accession>A0A9J6D6H6</accession>